<dbReference type="Proteomes" id="UP000245202">
    <property type="component" value="Unassembled WGS sequence"/>
</dbReference>
<dbReference type="GO" id="GO:0009847">
    <property type="term" value="P:spore germination"/>
    <property type="evidence" value="ECO:0007669"/>
    <property type="project" value="InterPro"/>
</dbReference>
<dbReference type="GO" id="GO:0016020">
    <property type="term" value="C:membrane"/>
    <property type="evidence" value="ECO:0007669"/>
    <property type="project" value="UniProtKB-SubCell"/>
</dbReference>
<dbReference type="Gene3D" id="3.30.300.210">
    <property type="entry name" value="Nutrient germinant receptor protein C, domain 3"/>
    <property type="match status" value="1"/>
</dbReference>
<dbReference type="EMBL" id="BDQX01000325">
    <property type="protein sequence ID" value="GBG10441.1"/>
    <property type="molecule type" value="Genomic_DNA"/>
</dbReference>
<evidence type="ECO:0000256" key="7">
    <source>
        <dbReference type="ARBA" id="ARBA00023288"/>
    </source>
</evidence>
<dbReference type="Gene3D" id="6.20.190.10">
    <property type="entry name" value="Nutrient germinant receptor protein C, domain 1"/>
    <property type="match status" value="1"/>
</dbReference>
<keyword evidence="11" id="KW-1185">Reference proteome</keyword>
<dbReference type="Pfam" id="PF25198">
    <property type="entry name" value="Spore_GerAC_N"/>
    <property type="match status" value="1"/>
</dbReference>
<dbReference type="PANTHER" id="PTHR35789:SF1">
    <property type="entry name" value="SPORE GERMINATION PROTEIN B3"/>
    <property type="match status" value="1"/>
</dbReference>
<keyword evidence="4" id="KW-0732">Signal</keyword>
<comment type="similarity">
    <text evidence="2">Belongs to the GerABKC lipoprotein family.</text>
</comment>
<dbReference type="Pfam" id="PF05504">
    <property type="entry name" value="Spore_GerAC"/>
    <property type="match status" value="1"/>
</dbReference>
<sequence length="375" mass="41721">MLAAAMLVLPTGCWSKYELTERAFVMGVALDLRDDGKLDMLTQVYRPSSSEIGKSTSTIVGSSVNIKTSDDTVMEAIRDIPIHLGRKAQWSHMRVIIVGEKLARSLNLIQTLDLFYRDHEPRNSVSLMIAKGKAAHLFEKTPLIEQTSSQQFLRTSESSHRNAAKTLDTTLLDLIRRMKSVQKDMAVAYVYEEGKTSQFFSAAGLALLQDGMMKDVLPASKVEGFLMLSGDYKSGAVEIHCPGSKTELETAEVLSLHSSIKPVVKGDDVRLVLRIEGDITINELKCSKISTAEQEAIFVRAIEERIKEQAAGALSFLQKRQIDAIGLGNRVYRTHPQAWSRMKADWGTRFAAMPYDIYVRMRLVSGGTIRSKTMS</sequence>
<dbReference type="PANTHER" id="PTHR35789">
    <property type="entry name" value="SPORE GERMINATION PROTEIN B3"/>
    <property type="match status" value="1"/>
</dbReference>
<dbReference type="InterPro" id="IPR046953">
    <property type="entry name" value="Spore_GerAC-like_C"/>
</dbReference>
<name>A0A2R5F3A1_9BACL</name>
<evidence type="ECO:0000256" key="3">
    <source>
        <dbReference type="ARBA" id="ARBA00022544"/>
    </source>
</evidence>
<evidence type="ECO:0000313" key="11">
    <source>
        <dbReference type="Proteomes" id="UP000245202"/>
    </source>
</evidence>
<comment type="caution">
    <text evidence="10">The sequence shown here is derived from an EMBL/GenBank/DDBJ whole genome shotgun (WGS) entry which is preliminary data.</text>
</comment>
<dbReference type="InterPro" id="IPR057336">
    <property type="entry name" value="GerAC_N"/>
</dbReference>
<feature type="domain" description="Spore germination GerAC-like C-terminal" evidence="8">
    <location>
        <begin position="204"/>
        <end position="365"/>
    </location>
</feature>
<proteinExistence type="inferred from homology"/>
<dbReference type="InterPro" id="IPR038501">
    <property type="entry name" value="Spore_GerAC_C_sf"/>
</dbReference>
<accession>A0A2R5F3A1</accession>
<dbReference type="InterPro" id="IPR008844">
    <property type="entry name" value="Spore_GerAC-like"/>
</dbReference>
<feature type="domain" description="Spore germination protein N-terminal" evidence="9">
    <location>
        <begin position="17"/>
        <end position="190"/>
    </location>
</feature>
<reference evidence="10 11" key="1">
    <citation type="submission" date="2017-08" db="EMBL/GenBank/DDBJ databases">
        <title>Substantial Increase in Enzyme Production by Combined Drug-Resistance Mutations in Paenibacillus agaridevorans.</title>
        <authorList>
            <person name="Tanaka Y."/>
            <person name="Funane K."/>
            <person name="Hosaka T."/>
            <person name="Shiwa Y."/>
            <person name="Fujita N."/>
            <person name="Miyazaki T."/>
            <person name="Yoshikawa H."/>
            <person name="Murakami K."/>
            <person name="Kasahara K."/>
            <person name="Inaoka T."/>
            <person name="Hiraga Y."/>
            <person name="Ochi K."/>
        </authorList>
    </citation>
    <scope>NUCLEOTIDE SEQUENCE [LARGE SCALE GENOMIC DNA]</scope>
    <source>
        <strain evidence="10 11">T-3040</strain>
    </source>
</reference>
<organism evidence="10 11">
    <name type="scientific">Paenibacillus agaridevorans</name>
    <dbReference type="NCBI Taxonomy" id="171404"/>
    <lineage>
        <taxon>Bacteria</taxon>
        <taxon>Bacillati</taxon>
        <taxon>Bacillota</taxon>
        <taxon>Bacilli</taxon>
        <taxon>Bacillales</taxon>
        <taxon>Paenibacillaceae</taxon>
        <taxon>Paenibacillus</taxon>
    </lineage>
</organism>
<dbReference type="AlphaFoldDB" id="A0A2R5F3A1"/>
<keyword evidence="6" id="KW-0564">Palmitate</keyword>
<evidence type="ECO:0000313" key="10">
    <source>
        <dbReference type="EMBL" id="GBG10441.1"/>
    </source>
</evidence>
<keyword evidence="3" id="KW-0309">Germination</keyword>
<evidence type="ECO:0000259" key="8">
    <source>
        <dbReference type="Pfam" id="PF05504"/>
    </source>
</evidence>
<protein>
    <submittedName>
        <fullName evidence="10">Uncharacterized protein</fullName>
    </submittedName>
</protein>
<dbReference type="NCBIfam" id="TIGR02887">
    <property type="entry name" value="spore_ger_x_C"/>
    <property type="match status" value="1"/>
</dbReference>
<evidence type="ECO:0000256" key="6">
    <source>
        <dbReference type="ARBA" id="ARBA00023139"/>
    </source>
</evidence>
<evidence type="ECO:0000256" key="1">
    <source>
        <dbReference type="ARBA" id="ARBA00004635"/>
    </source>
</evidence>
<evidence type="ECO:0000256" key="5">
    <source>
        <dbReference type="ARBA" id="ARBA00023136"/>
    </source>
</evidence>
<evidence type="ECO:0000259" key="9">
    <source>
        <dbReference type="Pfam" id="PF25198"/>
    </source>
</evidence>
<keyword evidence="7" id="KW-0449">Lipoprotein</keyword>
<evidence type="ECO:0000256" key="4">
    <source>
        <dbReference type="ARBA" id="ARBA00022729"/>
    </source>
</evidence>
<gene>
    <name evidence="10" type="ORF">PAT3040_05174</name>
</gene>
<evidence type="ECO:0000256" key="2">
    <source>
        <dbReference type="ARBA" id="ARBA00007886"/>
    </source>
</evidence>
<keyword evidence="5" id="KW-0472">Membrane</keyword>
<comment type="subcellular location">
    <subcellularLocation>
        <location evidence="1">Membrane</location>
        <topology evidence="1">Lipid-anchor</topology>
    </subcellularLocation>
</comment>